<dbReference type="EMBL" id="KZ819638">
    <property type="protein sequence ID" value="PWN88733.1"/>
    <property type="molecule type" value="Genomic_DNA"/>
</dbReference>
<protein>
    <submittedName>
        <fullName evidence="4">Acetyl-CoA synthetase-like protein</fullName>
    </submittedName>
</protein>
<dbReference type="GO" id="GO:0031177">
    <property type="term" value="F:phosphopantetheine binding"/>
    <property type="evidence" value="ECO:0007669"/>
    <property type="project" value="InterPro"/>
</dbReference>
<gene>
    <name evidence="4" type="ORF">FA10DRAFT_281163</name>
</gene>
<dbReference type="PANTHER" id="PTHR43439:SF2">
    <property type="entry name" value="ENZYME, PUTATIVE (JCVI)-RELATED"/>
    <property type="match status" value="1"/>
</dbReference>
<name>A0A316YKZ8_9BASI</name>
<dbReference type="STRING" id="215250.A0A316YKZ8"/>
<evidence type="ECO:0000313" key="5">
    <source>
        <dbReference type="Proteomes" id="UP000245768"/>
    </source>
</evidence>
<dbReference type="OrthoDB" id="429813at2759"/>
<evidence type="ECO:0000313" key="4">
    <source>
        <dbReference type="EMBL" id="PWN88733.1"/>
    </source>
</evidence>
<dbReference type="InterPro" id="IPR036291">
    <property type="entry name" value="NAD(P)-bd_dom_sf"/>
</dbReference>
<dbReference type="RefSeq" id="XP_025375931.1">
    <property type="nucleotide sequence ID" value="XM_025523668.1"/>
</dbReference>
<dbReference type="InterPro" id="IPR000873">
    <property type="entry name" value="AMP-dep_synth/lig_dom"/>
</dbReference>
<dbReference type="Gene3D" id="1.10.1200.10">
    <property type="entry name" value="ACP-like"/>
    <property type="match status" value="1"/>
</dbReference>
<dbReference type="GeneID" id="37045584"/>
<dbReference type="InterPro" id="IPR009081">
    <property type="entry name" value="PP-bd_ACP"/>
</dbReference>
<dbReference type="Pfam" id="PF00550">
    <property type="entry name" value="PP-binding"/>
    <property type="match status" value="1"/>
</dbReference>
<dbReference type="Pfam" id="PF23562">
    <property type="entry name" value="AMP-binding_C_3"/>
    <property type="match status" value="1"/>
</dbReference>
<evidence type="ECO:0000256" key="1">
    <source>
        <dbReference type="ARBA" id="ARBA00022450"/>
    </source>
</evidence>
<dbReference type="Proteomes" id="UP000245768">
    <property type="component" value="Unassembled WGS sequence"/>
</dbReference>
<evidence type="ECO:0000259" key="3">
    <source>
        <dbReference type="PROSITE" id="PS50075"/>
    </source>
</evidence>
<dbReference type="SMART" id="SM00823">
    <property type="entry name" value="PKS_PP"/>
    <property type="match status" value="1"/>
</dbReference>
<dbReference type="Gene3D" id="3.40.50.12780">
    <property type="entry name" value="N-terminal domain of ligase-like"/>
    <property type="match status" value="1"/>
</dbReference>
<keyword evidence="5" id="KW-1185">Reference proteome</keyword>
<proteinExistence type="predicted"/>
<dbReference type="InterPro" id="IPR020806">
    <property type="entry name" value="PKS_PP-bd"/>
</dbReference>
<dbReference type="PROSITE" id="PS50075">
    <property type="entry name" value="CARRIER"/>
    <property type="match status" value="1"/>
</dbReference>
<dbReference type="InParanoid" id="A0A316YKZ8"/>
<dbReference type="SUPFAM" id="SSF47336">
    <property type="entry name" value="ACP-like"/>
    <property type="match status" value="1"/>
</dbReference>
<dbReference type="Gene3D" id="3.40.50.720">
    <property type="entry name" value="NAD(P)-binding Rossmann-like Domain"/>
    <property type="match status" value="1"/>
</dbReference>
<keyword evidence="2" id="KW-0597">Phosphoprotein</keyword>
<dbReference type="AlphaFoldDB" id="A0A316YKZ8"/>
<dbReference type="Pfam" id="PF00501">
    <property type="entry name" value="AMP-binding"/>
    <property type="match status" value="1"/>
</dbReference>
<sequence>MTVDTDAARAGAAFREPPLDYTRQISQLYDWHLASPDFTFIRYPETGADGKDRVVDWTYERASLAIHAFARKVAKHLGTDLDKGEVVSAEKLGSDGRLSAPVVAIFANGPPMTYLPMSLAIIRAGAVPFPISINNSKEALVSLLKRSGATMLIPNPAGAGQMYDDVLAAALQEMGEKLDEIAYPSFDDFFLSSAATDPRSLIRTPLKLQPWDSTAYILHSSGSTNHPKPIYHTHRYVVNATREFKNSGESFVGHSLFSGHLPPWHTMAFIFPAACWVMSGISLQFRPYSFPPKPLTPGDLLAELDQSPPGLIALPPTFWDMYSRDPKAIETFRKVPWRASGGGPISLETLQRLYTAGVSVLNGYGSTEAAMLTSTRFANSPPAFDRLDCFVPTTKCPLYYRDQGDGTYEMLVGSNDRFGPNVINDTYEGKEVYATSDLFELVDGGKLLRIVGRIDDQLMHSTGEKTNPGPLIAIIQENASVKSCCFFGRGRPFAGLLVEPADTDFEPRNDEELAAFRNAIWPDVQRANAMAPTHSTIFKEMIVVAKKSKPFERTPKNTLRIAFIVKNYAPEIDEAYAAFEDSAQTRIAAPQEWTPDSTLAYVRTIVDEALEGALAASREADPLAVDLFSIGADSLRAAKIRNVLATSTKKRLDPMFVYAYPTVRTLADALLAVVEAADGDETAAAAGAKSDAAQAMLDKYSTNWPKKAANGHGINGKAVNGIANGTANGHANGHAADVVVLVTGTTGGLGACLVSDLVKSSRVRKVYAVNRRGKQDLRTRQVDSFQERGLDAHLLDEGGKVQLVVADLEKPNLGLEQSLYEEMRDSVSVIVHNAWRLDFNLSLASFEPLIKGTRNLIDMALTSHASHEPRFLFSSSISAVLAVPDDVVLEDEFPLSAAGNQLGYGMGKMVTEHLLLASPLAQTTSIRFGQLSGTLGYGYWSTTDWLPLLVKSYEVVGALPLAGPNDAVSWIAMDVAARTYADVALAQREPGAVNGDTDAGETTLHVVNPSLALWNDIVPHLAAALGTKTVPYAEWLARVEAASRTHSLDAFPTAKLLRFFSVGSAALSGGKHLDTRRAQACSPALYKSKAVDGQQAREWVAYWRRTGFLAGAQ</sequence>
<dbReference type="Pfam" id="PF07993">
    <property type="entry name" value="NAD_binding_4"/>
    <property type="match status" value="1"/>
</dbReference>
<dbReference type="InterPro" id="IPR013120">
    <property type="entry name" value="FAR_NAD-bd"/>
</dbReference>
<feature type="domain" description="Carrier" evidence="3">
    <location>
        <begin position="596"/>
        <end position="674"/>
    </location>
</feature>
<dbReference type="SUPFAM" id="SSF56801">
    <property type="entry name" value="Acetyl-CoA synthetase-like"/>
    <property type="match status" value="1"/>
</dbReference>
<evidence type="ECO:0000256" key="2">
    <source>
        <dbReference type="ARBA" id="ARBA00022553"/>
    </source>
</evidence>
<dbReference type="InterPro" id="IPR042099">
    <property type="entry name" value="ANL_N_sf"/>
</dbReference>
<accession>A0A316YKZ8</accession>
<reference evidence="4 5" key="1">
    <citation type="journal article" date="2018" name="Mol. Biol. Evol.">
        <title>Broad Genomic Sampling Reveals a Smut Pathogenic Ancestry of the Fungal Clade Ustilaginomycotina.</title>
        <authorList>
            <person name="Kijpornyongpan T."/>
            <person name="Mondo S.J."/>
            <person name="Barry K."/>
            <person name="Sandor L."/>
            <person name="Lee J."/>
            <person name="Lipzen A."/>
            <person name="Pangilinan J."/>
            <person name="LaButti K."/>
            <person name="Hainaut M."/>
            <person name="Henrissat B."/>
            <person name="Grigoriev I.V."/>
            <person name="Spatafora J.W."/>
            <person name="Aime M.C."/>
        </authorList>
    </citation>
    <scope>NUCLEOTIDE SEQUENCE [LARGE SCALE GENOMIC DNA]</scope>
    <source>
        <strain evidence="4 5">MCA 4198</strain>
    </source>
</reference>
<dbReference type="InterPro" id="IPR036736">
    <property type="entry name" value="ACP-like_sf"/>
</dbReference>
<keyword evidence="1" id="KW-0596">Phosphopantetheine</keyword>
<dbReference type="PANTHER" id="PTHR43439">
    <property type="entry name" value="PHENYLACETATE-COENZYME A LIGASE"/>
    <property type="match status" value="1"/>
</dbReference>
<dbReference type="SUPFAM" id="SSF51735">
    <property type="entry name" value="NAD(P)-binding Rossmann-fold domains"/>
    <property type="match status" value="1"/>
</dbReference>
<dbReference type="InterPro" id="IPR051414">
    <property type="entry name" value="Adenylate-forming_Reductase"/>
</dbReference>
<organism evidence="4 5">
    <name type="scientific">Acaromyces ingoldii</name>
    <dbReference type="NCBI Taxonomy" id="215250"/>
    <lineage>
        <taxon>Eukaryota</taxon>
        <taxon>Fungi</taxon>
        <taxon>Dikarya</taxon>
        <taxon>Basidiomycota</taxon>
        <taxon>Ustilaginomycotina</taxon>
        <taxon>Exobasidiomycetes</taxon>
        <taxon>Exobasidiales</taxon>
        <taxon>Cryptobasidiaceae</taxon>
        <taxon>Acaromyces</taxon>
    </lineage>
</organism>